<dbReference type="EMBL" id="CP002098">
    <property type="protein sequence ID" value="ADM27469.1"/>
    <property type="molecule type" value="Genomic_DNA"/>
</dbReference>
<dbReference type="PANTHER" id="PTHR23308">
    <property type="entry name" value="NUCLEAR INHIBITOR OF PROTEIN PHOSPHATASE-1"/>
    <property type="match status" value="1"/>
</dbReference>
<dbReference type="InterPro" id="IPR000253">
    <property type="entry name" value="FHA_dom"/>
</dbReference>
<sequence length="106" mass="12002">MSENILVLEIRSISTPLQHIARLKPGTYIIGRDPSCDIVISDPYVSRRHAKIFYRDNRWYIEDLGSKNGTYVNSEDIRDKGAVELEMGMSIVVGLTTIIVKGFEQS</sequence>
<evidence type="ECO:0000259" key="1">
    <source>
        <dbReference type="PROSITE" id="PS50006"/>
    </source>
</evidence>
<dbReference type="STRING" id="583356.Igag_0636"/>
<dbReference type="SMART" id="SM00240">
    <property type="entry name" value="FHA"/>
    <property type="match status" value="1"/>
</dbReference>
<dbReference type="InterPro" id="IPR050923">
    <property type="entry name" value="Cell_Proc_Reg/RNA_Proc"/>
</dbReference>
<organism evidence="2 3">
    <name type="scientific">Ignisphaera aggregans (strain DSM 17230 / JCM 13409 / AQ1.S1)</name>
    <dbReference type="NCBI Taxonomy" id="583356"/>
    <lineage>
        <taxon>Archaea</taxon>
        <taxon>Thermoproteota</taxon>
        <taxon>Thermoprotei</taxon>
        <taxon>Desulfurococcales</taxon>
        <taxon>Desulfurococcaceae</taxon>
        <taxon>Ignisphaera</taxon>
    </lineage>
</organism>
<dbReference type="InterPro" id="IPR008984">
    <property type="entry name" value="SMAD_FHA_dom_sf"/>
</dbReference>
<feature type="domain" description="FHA" evidence="1">
    <location>
        <begin position="28"/>
        <end position="77"/>
    </location>
</feature>
<protein>
    <submittedName>
        <fullName evidence="2">FHA domain containing protein</fullName>
    </submittedName>
</protein>
<dbReference type="Gene3D" id="2.60.200.20">
    <property type="match status" value="1"/>
</dbReference>
<evidence type="ECO:0000313" key="2">
    <source>
        <dbReference type="EMBL" id="ADM27469.1"/>
    </source>
</evidence>
<evidence type="ECO:0000313" key="3">
    <source>
        <dbReference type="Proteomes" id="UP000001304"/>
    </source>
</evidence>
<dbReference type="Pfam" id="PF00498">
    <property type="entry name" value="FHA"/>
    <property type="match status" value="1"/>
</dbReference>
<dbReference type="CDD" id="cd00060">
    <property type="entry name" value="FHA"/>
    <property type="match status" value="1"/>
</dbReference>
<dbReference type="BioCyc" id="IAGG583356:GHAH-635-MONOMER"/>
<dbReference type="AlphaFoldDB" id="E0SSR9"/>
<dbReference type="SUPFAM" id="SSF49879">
    <property type="entry name" value="SMAD/FHA domain"/>
    <property type="match status" value="1"/>
</dbReference>
<dbReference type="HOGENOM" id="CLU_2217030_0_0_2"/>
<accession>E0SSR9</accession>
<gene>
    <name evidence="2" type="ordered locus">Igag_0636</name>
</gene>
<dbReference type="PROSITE" id="PS50006">
    <property type="entry name" value="FHA_DOMAIN"/>
    <property type="match status" value="1"/>
</dbReference>
<proteinExistence type="predicted"/>
<keyword evidence="3" id="KW-1185">Reference proteome</keyword>
<reference evidence="2 3" key="1">
    <citation type="journal article" date="2010" name="Stand. Genomic Sci.">
        <title>Complete genome sequence of Ignisphaera aggregans type strain (AQ1.S1).</title>
        <authorList>
            <person name="Goker M."/>
            <person name="Held B."/>
            <person name="Lapidus A."/>
            <person name="Nolan M."/>
            <person name="Spring S."/>
            <person name="Yasawong M."/>
            <person name="Lucas S."/>
            <person name="Glavina Del Rio T."/>
            <person name="Tice H."/>
            <person name="Cheng J.F."/>
            <person name="Goodwin L."/>
            <person name="Tapia R."/>
            <person name="Pitluck S."/>
            <person name="Liolios K."/>
            <person name="Ivanova N."/>
            <person name="Mavromatis K."/>
            <person name="Mikhailova N."/>
            <person name="Pati A."/>
            <person name="Chen A."/>
            <person name="Palaniappan K."/>
            <person name="Brambilla E."/>
            <person name="Land M."/>
            <person name="Hauser L."/>
            <person name="Chang Y.J."/>
            <person name="Jeffries C.D."/>
            <person name="Brettin T."/>
            <person name="Detter J.C."/>
            <person name="Han C."/>
            <person name="Rohde M."/>
            <person name="Sikorski J."/>
            <person name="Woyke T."/>
            <person name="Bristow J."/>
            <person name="Eisen J.A."/>
            <person name="Markowitz V."/>
            <person name="Hugenholtz P."/>
            <person name="Kyrpides N.C."/>
            <person name="Klenk H.P."/>
        </authorList>
    </citation>
    <scope>NUCLEOTIDE SEQUENCE [LARGE SCALE GENOMIC DNA]</scope>
    <source>
        <strain evidence="3">DSM 17230 / JCM 13409 / AQ1.S1</strain>
    </source>
</reference>
<dbReference type="Proteomes" id="UP000001304">
    <property type="component" value="Chromosome"/>
</dbReference>
<dbReference type="KEGG" id="iag:Igag_0636"/>
<name>E0SSR9_IGNAA</name>